<dbReference type="EMBL" id="VLPL01000002">
    <property type="protein sequence ID" value="TSJ46561.1"/>
    <property type="molecule type" value="Genomic_DNA"/>
</dbReference>
<dbReference type="Proteomes" id="UP000316008">
    <property type="component" value="Unassembled WGS sequence"/>
</dbReference>
<keyword evidence="2" id="KW-1185">Reference proteome</keyword>
<sequence length="1904" mass="208117">MNKNKFSTGQGSLTWLLLAIFLWSTFQPAMVYAGGPTQPEVNSFTPVGVSDMVDPFTGDFSYNIPLMDVEGYPINIAYNSGVTMDQEASWVGLGWNLNVGAVTRNLRGVPDDFNGDQVKTEYSVKPMINMGLDAGLTVEIAGFKIPKVNAKDSKGGLKVGVGLTYNNYNGFGTSISVGPSFDLGKFMGARATAGFSLSGSDENGASVAPSASLSYKSSNIDRDVSRSATIGTAFNSRAGLQSLSYGFSATKQNYSVTRKKNLEGKTVVTGQYKDDEGSYGSKGGGSFDLGLNQYMPRSRHPMWGAGVSFNVNLAGSFFFTDAQGNIGVRFSKNWIPDESKTLNTRSYGYLYQENGQNNESAQLDFNRDNDIPFSQYTPFLASTYQTYDIFSVSAQGTGGSFRPMRNDVGFVHDPSTFSLDISGNGGLELGFGNLTDIGIDIQIPVTTTRSGTWEDGNQAISQLKYAYNSPNKIANNFYFIEANEKAVVQDELMTTQFSGDAAERIELGGSAISPKLRGSLVQSSGANGIQRNVKSKRELTNNQFYFLTRKEVEDDMGLLPINSSIYNPSSKSHIAEVTQLGTDGRRYVFALPAYSKLQKEATFAVGTGMYGSGGLTYANDYSGIIDCGSNFSTLASMSNKEGIDNYYSATETPAYAHSFMLSAVLSDDYIDSDGDKGPTPNDLGSYVSFEYSEPKTNKWRSPIQANTAFYNEGLRSDPTDDKASYSYGEKDLYYIKKITTKNFVAVFETEPRKDGRGAAGPAGGLAADDANAMMALKSITLYVRKEFEDHPSTAVPVQKVEFDYSYELCPNYPGNHETSGPKGKLTLTKIKFSYQNSKKMNYRSYRFKYGENERNPPYAIKGSDRWGTYKPSPIGSDEATSGALSNGDFPYAEQDAAAADLNAAAWGLTKIYLPSGGEIEVDYESDDYAYVQHLKAAKMFKIVGVVRGSTAFPGTANEAFEMQSISSSADENAGLIFKLENPTDDVYKYAKPGDQLYYRALVELNPDGSNVKEKTEYISGYGKVESITPFPIGNTYYGYAQIRFSAEKLKTTDLVASYNTITKQAILFGRTQLSRTISNKPGFMPPNDAPAGEQAITDLANSMINAISSFKELVTGPNKAIYDLDKGTNIITNKSWVRMNCPSGRKFGGGSRVSEIRIKDNWDNMGGAYGSMYGQHFEYTLADGVTSSGVASYEPQLGGDENPWHRVIQDYVSQKRRLAMDDKTYYEAPLMESQFPSPSIGYSRVTISDLPHAGVTRTATGKVVKEFYTAKDFPTIVNSTHIDVLPKNSIFPIIPKYQYLTANQGFSIELNDMHGKPSKESVYAQGQSEPLSTVEYIYQKKSLGLDGKENFQLSNEVKVINPDGTLSNKTLGVRYDAVADFNESKTVSNVGKININTNSLVLSLFFAVIPPVYPGYDRTTNRFRSATFNKTIQKFGILEKTIANQDGSIVETNNLAYDSKTGEVLVTQTTTNFNDKVYSLNYPAYWKYSSFGQASTNILYSYSAGSISSNGFVTIPMSLNHFTEGDEVYVKFGSSAERGWVLSKTDAGIKLIDEAGDPITGGAATIKVVRSGYRNKQSTSMASMTSLDNPLAGIGSNQFSNVLNAGAVEFGENWRTYCNCFAEGSAASSNPYILGRKGNWRPQRSYTHLTGRTQSNYDGNTNIRKDGVFTSYAPFYKLNQGKWDKNQLNWTFVSEVTEFSPNGQILETRDALGRSSSTLFGFNGNLTTAVAANSRGQQIATGSFEDYNYTNCMEEGYFSKVKVGGTMQNIGSGSISTDYSHTGKNSIKVTQSTPVTFENSIPECFAATGCFLTLETPSNNKFTISQLLTNPPYQVEFELLGGTGDAYLSGPNEVTFALSKTSLSNAMIITVTDSKGCKAAMKITVVPGVGRENQYAYENIQFQY</sequence>
<reference evidence="1 2" key="1">
    <citation type="submission" date="2019-07" db="EMBL/GenBank/DDBJ databases">
        <authorList>
            <person name="Huq M.A."/>
        </authorList>
    </citation>
    <scope>NUCLEOTIDE SEQUENCE [LARGE SCALE GENOMIC DNA]</scope>
    <source>
        <strain evidence="1 2">MAH-3</strain>
    </source>
</reference>
<comment type="caution">
    <text evidence="1">The sequence shown here is derived from an EMBL/GenBank/DDBJ whole genome shotgun (WGS) entry which is preliminary data.</text>
</comment>
<dbReference type="OrthoDB" id="9814627at2"/>
<evidence type="ECO:0000313" key="2">
    <source>
        <dbReference type="Proteomes" id="UP000316008"/>
    </source>
</evidence>
<gene>
    <name evidence="1" type="ORF">FO442_05220</name>
</gene>
<protein>
    <submittedName>
        <fullName evidence="1">Uncharacterized protein</fullName>
    </submittedName>
</protein>
<organism evidence="1 2">
    <name type="scientific">Fluviicola chungangensis</name>
    <dbReference type="NCBI Taxonomy" id="2597671"/>
    <lineage>
        <taxon>Bacteria</taxon>
        <taxon>Pseudomonadati</taxon>
        <taxon>Bacteroidota</taxon>
        <taxon>Flavobacteriia</taxon>
        <taxon>Flavobacteriales</taxon>
        <taxon>Crocinitomicaceae</taxon>
        <taxon>Fluviicola</taxon>
    </lineage>
</organism>
<name>A0A556N330_9FLAO</name>
<dbReference type="RefSeq" id="WP_144332098.1">
    <property type="nucleotide sequence ID" value="NZ_VLPL01000002.1"/>
</dbReference>
<accession>A0A556N330</accession>
<evidence type="ECO:0000313" key="1">
    <source>
        <dbReference type="EMBL" id="TSJ46561.1"/>
    </source>
</evidence>
<proteinExistence type="predicted"/>